<feature type="transmembrane region" description="Helical" evidence="13">
    <location>
        <begin position="718"/>
        <end position="737"/>
    </location>
</feature>
<dbReference type="PANTHER" id="PTHR47143:SF1">
    <property type="entry name" value="ION_TRANS DOMAIN-CONTAINING PROTEIN"/>
    <property type="match status" value="1"/>
</dbReference>
<dbReference type="SMART" id="SM00248">
    <property type="entry name" value="ANK"/>
    <property type="match status" value="2"/>
</dbReference>
<comment type="subcellular location">
    <subcellularLocation>
        <location evidence="1">Membrane</location>
        <topology evidence="1">Multi-pass membrane protein</topology>
    </subcellularLocation>
</comment>
<keyword evidence="9 13" id="KW-0472">Membrane</keyword>
<dbReference type="InterPro" id="IPR002110">
    <property type="entry name" value="Ankyrin_rpt"/>
</dbReference>
<evidence type="ECO:0000256" key="5">
    <source>
        <dbReference type="ARBA" id="ARBA00022737"/>
    </source>
</evidence>
<keyword evidence="11" id="KW-0407">Ion channel</keyword>
<evidence type="ECO:0000256" key="11">
    <source>
        <dbReference type="ARBA" id="ARBA00023303"/>
    </source>
</evidence>
<reference evidence="15 16" key="1">
    <citation type="submission" date="2021-04" db="EMBL/GenBank/DDBJ databases">
        <authorList>
            <person name="Bliznina A."/>
        </authorList>
    </citation>
    <scope>NUCLEOTIDE SEQUENCE [LARGE SCALE GENOMIC DNA]</scope>
</reference>
<accession>A0ABN7SXN8</accession>
<keyword evidence="10" id="KW-0325">Glycoprotein</keyword>
<sequence>MSGSSAPGYLGAHSVGNRPRQNVYDGIRPGYRPVLSLKEMEKMYPNEYAFWLMLKEVMRTENGVVTRLQIQTMTQVIPTIKQLHLVSLPSQNRQAMTLFHFCIVNLNLDEVLLALGEKFGFDVQDQDGWTPILYLINSHEIRFENKIGPIEEHFKNSFKVKTLIRTMLAKSNLVRRVEIKDERFAMMNTLEFFIHARGRNTDLELFKDIIKHVQVQDKSLQMEAVLWRIMWYFATDVLKNYHWRLKELDFKFTLKENGRTLLFALLRNVTVKDRKDEAVDFWFRFVQYIEKHAGETEFKQIIQKPDAHKVTLLMHACRGGQVPVVKFILKWYESINQRDDNGRNCLDYAIDGQQPDIVQLLIQTDHWESVLCNAKNNRSKISPKPFTTPFRKLIEVMPDEALMVLNRCMKVRGVEFAKCARQDLDVKELEIQCKVSWISDDYRILKWFNAGLRSCIFRGSVRLIRVFCFPKNATSNITRKLRNPERIRKETVYCLEELSNDGPYLHESKDEWLNDSSPAIDNDSSGAGEPLQELFGDGMENDYRAIPELDDFRGDLDGEMLDDAEVDDDEDARIFGYLLYLGLLNAFALLIPPPYVISQNRTIACHEYGIDLVGIIDYYLPRDDDGNLLPTAKYDTIHLSQMPDDMNYCHSLRNIRSALDWILIIYSIFKLVVMFLRISYQRLDFLKKASNLAEMLMFVLTFLFAINLNPEESSAPLQWQWVCGICAIWLSWMMLLVKMQKMPGIGYFVIMFNQIMKTFTSFSILCFMSIFATAILMVIMFQDRDSFATFFNSYLSTCLIFVEKFAWENLFGTPCSALGPEATEETDHCKSFDDIAQNTLIIIFTSFIIVMPLVVVNLIAALAIEDIKLISANAIFKKMSNQVKQTLEAVYQMPNKYRAELIHIEYLNSTIKTQEDTMSKDAFNMDTSSGKVTKKAVTELHKQCLDETPSVDALMQSINRRITALASHVEDNDAKFNKLELMIDQLLPAT</sequence>
<evidence type="ECO:0000256" key="13">
    <source>
        <dbReference type="SAM" id="Phobius"/>
    </source>
</evidence>
<dbReference type="Gene3D" id="1.10.287.70">
    <property type="match status" value="1"/>
</dbReference>
<dbReference type="InterPro" id="IPR036770">
    <property type="entry name" value="Ankyrin_rpt-contain_sf"/>
</dbReference>
<protein>
    <submittedName>
        <fullName evidence="15">Oidioi.mRNA.OKI2018_I69.chr1.g3202.t1.cds</fullName>
    </submittedName>
</protein>
<evidence type="ECO:0000313" key="16">
    <source>
        <dbReference type="Proteomes" id="UP001158576"/>
    </source>
</evidence>
<evidence type="ECO:0000256" key="10">
    <source>
        <dbReference type="ARBA" id="ARBA00023180"/>
    </source>
</evidence>
<dbReference type="Pfam" id="PF00520">
    <property type="entry name" value="Ion_trans"/>
    <property type="match status" value="1"/>
</dbReference>
<evidence type="ECO:0000256" key="7">
    <source>
        <dbReference type="ARBA" id="ARBA00023043"/>
    </source>
</evidence>
<feature type="transmembrane region" description="Helical" evidence="13">
    <location>
        <begin position="758"/>
        <end position="781"/>
    </location>
</feature>
<keyword evidence="16" id="KW-1185">Reference proteome</keyword>
<name>A0ABN7SXN8_OIKDI</name>
<evidence type="ECO:0000256" key="3">
    <source>
        <dbReference type="ARBA" id="ARBA00022606"/>
    </source>
</evidence>
<dbReference type="PANTHER" id="PTHR47143">
    <property type="entry name" value="TRANSIENT RECEPTOR POTENTIAL CATION CHANNEL PROTEIN PAINLESS"/>
    <property type="match status" value="1"/>
</dbReference>
<dbReference type="Proteomes" id="UP001158576">
    <property type="component" value="Chromosome 1"/>
</dbReference>
<dbReference type="InterPro" id="IPR052076">
    <property type="entry name" value="TRP_cation_channel"/>
</dbReference>
<feature type="transmembrane region" description="Helical" evidence="13">
    <location>
        <begin position="689"/>
        <end position="706"/>
    </location>
</feature>
<evidence type="ECO:0000256" key="8">
    <source>
        <dbReference type="ARBA" id="ARBA00023065"/>
    </source>
</evidence>
<evidence type="ECO:0000259" key="14">
    <source>
        <dbReference type="Pfam" id="PF00520"/>
    </source>
</evidence>
<keyword evidence="3" id="KW-0716">Sensory transduction</keyword>
<evidence type="ECO:0000256" key="4">
    <source>
        <dbReference type="ARBA" id="ARBA00022692"/>
    </source>
</evidence>
<keyword evidence="7" id="KW-0040">ANK repeat</keyword>
<dbReference type="SUPFAM" id="SSF48403">
    <property type="entry name" value="Ankyrin repeat"/>
    <property type="match status" value="1"/>
</dbReference>
<proteinExistence type="predicted"/>
<evidence type="ECO:0000256" key="9">
    <source>
        <dbReference type="ARBA" id="ARBA00023136"/>
    </source>
</evidence>
<feature type="transmembrane region" description="Helical" evidence="13">
    <location>
        <begin position="658"/>
        <end position="677"/>
    </location>
</feature>
<keyword evidence="5" id="KW-0677">Repeat</keyword>
<dbReference type="Pfam" id="PF12796">
    <property type="entry name" value="Ank_2"/>
    <property type="match status" value="1"/>
</dbReference>
<feature type="domain" description="Ion transport" evidence="14">
    <location>
        <begin position="653"/>
        <end position="870"/>
    </location>
</feature>
<keyword evidence="6 13" id="KW-1133">Transmembrane helix</keyword>
<dbReference type="EMBL" id="OU015566">
    <property type="protein sequence ID" value="CAG5107201.1"/>
    <property type="molecule type" value="Genomic_DNA"/>
</dbReference>
<gene>
    <name evidence="15" type="ORF">OKIOD_LOCUS11967</name>
</gene>
<evidence type="ECO:0000256" key="12">
    <source>
        <dbReference type="ARBA" id="ARBA00036634"/>
    </source>
</evidence>
<dbReference type="InterPro" id="IPR005821">
    <property type="entry name" value="Ion_trans_dom"/>
</dbReference>
<dbReference type="Gene3D" id="1.25.40.20">
    <property type="entry name" value="Ankyrin repeat-containing domain"/>
    <property type="match status" value="1"/>
</dbReference>
<evidence type="ECO:0000256" key="1">
    <source>
        <dbReference type="ARBA" id="ARBA00004141"/>
    </source>
</evidence>
<evidence type="ECO:0000313" key="15">
    <source>
        <dbReference type="EMBL" id="CAG5107201.1"/>
    </source>
</evidence>
<evidence type="ECO:0000256" key="2">
    <source>
        <dbReference type="ARBA" id="ARBA00022448"/>
    </source>
</evidence>
<organism evidence="15 16">
    <name type="scientific">Oikopleura dioica</name>
    <name type="common">Tunicate</name>
    <dbReference type="NCBI Taxonomy" id="34765"/>
    <lineage>
        <taxon>Eukaryota</taxon>
        <taxon>Metazoa</taxon>
        <taxon>Chordata</taxon>
        <taxon>Tunicata</taxon>
        <taxon>Appendicularia</taxon>
        <taxon>Copelata</taxon>
        <taxon>Oikopleuridae</taxon>
        <taxon>Oikopleura</taxon>
    </lineage>
</organism>
<feature type="transmembrane region" description="Helical" evidence="13">
    <location>
        <begin position="840"/>
        <end position="864"/>
    </location>
</feature>
<comment type="catalytic activity">
    <reaction evidence="12">
        <text>Ca(2+)(in) = Ca(2+)(out)</text>
        <dbReference type="Rhea" id="RHEA:29671"/>
        <dbReference type="ChEBI" id="CHEBI:29108"/>
    </reaction>
</comment>
<evidence type="ECO:0000256" key="6">
    <source>
        <dbReference type="ARBA" id="ARBA00022989"/>
    </source>
</evidence>
<keyword evidence="2" id="KW-0813">Transport</keyword>
<keyword evidence="4 13" id="KW-0812">Transmembrane</keyword>
<keyword evidence="8" id="KW-0406">Ion transport</keyword>